<dbReference type="AlphaFoldDB" id="A0A447JIP1"/>
<dbReference type="EMBL" id="LR133909">
    <property type="protein sequence ID" value="VDY42354.1"/>
    <property type="molecule type" value="Genomic_DNA"/>
</dbReference>
<accession>A0A447JIP1</accession>
<keyword evidence="1" id="KW-0560">Oxidoreductase</keyword>
<dbReference type="EC" id="1.1.1.264" evidence="1"/>
<gene>
    <name evidence="1" type="primary">idnD_2</name>
    <name evidence="1" type="ORF">NCTC7102_03201</name>
</gene>
<name>A0A447JIP1_SALET</name>
<reference evidence="1 2" key="1">
    <citation type="submission" date="2018-12" db="EMBL/GenBank/DDBJ databases">
        <authorList>
            <consortium name="Pathogen Informatics"/>
        </authorList>
    </citation>
    <scope>NUCLEOTIDE SEQUENCE [LARGE SCALE GENOMIC DNA]</scope>
    <source>
        <strain evidence="1 2">NCTC7102</strain>
    </source>
</reference>
<dbReference type="GO" id="GO:0050572">
    <property type="term" value="F:L-idonate 5-dehydrogenase [NAD(P)+] activity"/>
    <property type="evidence" value="ECO:0007669"/>
    <property type="project" value="UniProtKB-EC"/>
</dbReference>
<evidence type="ECO:0000313" key="1">
    <source>
        <dbReference type="EMBL" id="VDY42354.1"/>
    </source>
</evidence>
<protein>
    <submittedName>
        <fullName evidence="1">L-idonate 5-dehydrogenase</fullName>
        <ecNumber evidence="1">1.1.1.264</ecNumber>
    </submittedName>
</protein>
<proteinExistence type="predicted"/>
<sequence length="78" mass="8761">MGASPVSWPVSTMLVKELNWVGSFRFIGEFITAVRWLEDGRVDPRPLISAEFPPQQIEDALITATDKNVSAKVLIRFD</sequence>
<organism evidence="1 2">
    <name type="scientific">Salmonella enterica subsp. enterica serovar Daytona</name>
    <dbReference type="NCBI Taxonomy" id="1962639"/>
    <lineage>
        <taxon>Bacteria</taxon>
        <taxon>Pseudomonadati</taxon>
        <taxon>Pseudomonadota</taxon>
        <taxon>Gammaproteobacteria</taxon>
        <taxon>Enterobacterales</taxon>
        <taxon>Enterobacteriaceae</taxon>
        <taxon>Salmonella</taxon>
    </lineage>
</organism>
<evidence type="ECO:0000313" key="2">
    <source>
        <dbReference type="Proteomes" id="UP000281393"/>
    </source>
</evidence>
<dbReference type="Gene3D" id="3.90.180.10">
    <property type="entry name" value="Medium-chain alcohol dehydrogenases, catalytic domain"/>
    <property type="match status" value="1"/>
</dbReference>
<dbReference type="Gene3D" id="3.40.50.720">
    <property type="entry name" value="NAD(P)-binding Rossmann-like Domain"/>
    <property type="match status" value="1"/>
</dbReference>
<dbReference type="Proteomes" id="UP000281393">
    <property type="component" value="Chromosome"/>
</dbReference>